<dbReference type="GO" id="GO:0006301">
    <property type="term" value="P:DNA damage tolerance"/>
    <property type="evidence" value="ECO:0007669"/>
    <property type="project" value="UniProtKB-ARBA"/>
</dbReference>
<dbReference type="SUPFAM" id="SSF54495">
    <property type="entry name" value="UBC-like"/>
    <property type="match status" value="1"/>
</dbReference>
<gene>
    <name evidence="5" type="ORF">FHL15_010066</name>
</gene>
<dbReference type="Proteomes" id="UP000319160">
    <property type="component" value="Unassembled WGS sequence"/>
</dbReference>
<keyword evidence="2" id="KW-0175">Coiled coil</keyword>
<dbReference type="CDD" id="cd23807">
    <property type="entry name" value="UEV_UBE2V"/>
    <property type="match status" value="1"/>
</dbReference>
<feature type="compositionally biased region" description="Pro residues" evidence="3">
    <location>
        <begin position="314"/>
        <end position="324"/>
    </location>
</feature>
<evidence type="ECO:0000256" key="1">
    <source>
        <dbReference type="ARBA" id="ARBA00022786"/>
    </source>
</evidence>
<sequence>MGAKVPRNFRLLEELEKGEKGQGAEACSYGLDNPEDLLMSDWNGTILGPPHSVHENRIYSVKMHCGGQYPDLPPTIQFISQVNLPCVNPRNGAVDPKQLPCLANWKRENTMETVLIELRRWSISTLYYGMVQQEPSREVACEMLPVSLHITRFYSASINTSFIHTQEQGSKGYLGLIYFILYFKYLRISLIRMAFVGHSIRKHLVPARNSRHRTACLALYRALLRLAPQVSLPDNLATGWGPGKNPVAIHIRRAFRRNVADTSPRIVYPALSAGYRMLSVLNDAATTPNSTHHASITTFLEARLAERQRSLANRPPPPTGPKPGAPRQGTLPLLVNISPPPSETNPYPPPRYVMPHRPRPQSELGGTGRRQIPRLDLASDFPFLRLTKPEPALLSRVLRQKIAKRIERMEVILDLKEEGLPAAELEDEWDNDMAQLMREEEKGSRGAKKGQRDTVVVRERMAAWKDEHDDDDVGGGEGRDGPSSHAYAVNQYGIRYLMKAMTHERRDQVARADAMRNLILQEKALAAAEKEQRAVEKRAKWEAKMLELHGETWRDLFPNLKESEKRKTGW</sequence>
<comment type="caution">
    <text evidence="5">The sequence shown here is derived from an EMBL/GenBank/DDBJ whole genome shotgun (WGS) entry which is preliminary data.</text>
</comment>
<evidence type="ECO:0000256" key="2">
    <source>
        <dbReference type="SAM" id="Coils"/>
    </source>
</evidence>
<feature type="domain" description="UBC core" evidence="4">
    <location>
        <begin position="6"/>
        <end position="160"/>
    </location>
</feature>
<dbReference type="FunFam" id="3.10.110.10:FF:000026">
    <property type="entry name" value="Ubiquitin-conjugating enzyme E2 variant"/>
    <property type="match status" value="1"/>
</dbReference>
<feature type="region of interest" description="Disordered" evidence="3">
    <location>
        <begin position="311"/>
        <end position="368"/>
    </location>
</feature>
<keyword evidence="1" id="KW-0833">Ubl conjugation pathway</keyword>
<dbReference type="InterPro" id="IPR000608">
    <property type="entry name" value="UBC"/>
</dbReference>
<proteinExistence type="predicted"/>
<dbReference type="InterPro" id="IPR016135">
    <property type="entry name" value="UBQ-conjugating_enzyme/RWD"/>
</dbReference>
<protein>
    <recommendedName>
        <fullName evidence="4">UBC core domain-containing protein</fullName>
    </recommendedName>
</protein>
<keyword evidence="6" id="KW-1185">Reference proteome</keyword>
<reference evidence="6" key="1">
    <citation type="submission" date="2019-06" db="EMBL/GenBank/DDBJ databases">
        <title>Draft genome sequence of the griseofulvin-producing fungus Xylaria cubensis strain G536.</title>
        <authorList>
            <person name="Mead M.E."/>
            <person name="Raja H.A."/>
            <person name="Steenwyk J.L."/>
            <person name="Knowles S.L."/>
            <person name="Oberlies N.H."/>
            <person name="Rokas A."/>
        </authorList>
    </citation>
    <scope>NUCLEOTIDE SEQUENCE [LARGE SCALE GENOMIC DNA]</scope>
    <source>
        <strain evidence="6">G536</strain>
    </source>
</reference>
<name>A0A553HM99_9PEZI</name>
<feature type="compositionally biased region" description="Pro residues" evidence="3">
    <location>
        <begin position="338"/>
        <end position="352"/>
    </location>
</feature>
<evidence type="ECO:0000259" key="4">
    <source>
        <dbReference type="PROSITE" id="PS50127"/>
    </source>
</evidence>
<dbReference type="OrthoDB" id="3925971at2759"/>
<dbReference type="Pfam" id="PF00179">
    <property type="entry name" value="UQ_con"/>
    <property type="match status" value="1"/>
</dbReference>
<evidence type="ECO:0000256" key="3">
    <source>
        <dbReference type="SAM" id="MobiDB-lite"/>
    </source>
</evidence>
<dbReference type="PROSITE" id="PS50127">
    <property type="entry name" value="UBC_2"/>
    <property type="match status" value="1"/>
</dbReference>
<dbReference type="STRING" id="2512241.A0A553HM99"/>
<evidence type="ECO:0000313" key="6">
    <source>
        <dbReference type="Proteomes" id="UP000319160"/>
    </source>
</evidence>
<organism evidence="5 6">
    <name type="scientific">Xylaria flabelliformis</name>
    <dbReference type="NCBI Taxonomy" id="2512241"/>
    <lineage>
        <taxon>Eukaryota</taxon>
        <taxon>Fungi</taxon>
        <taxon>Dikarya</taxon>
        <taxon>Ascomycota</taxon>
        <taxon>Pezizomycotina</taxon>
        <taxon>Sordariomycetes</taxon>
        <taxon>Xylariomycetidae</taxon>
        <taxon>Xylariales</taxon>
        <taxon>Xylariaceae</taxon>
        <taxon>Xylaria</taxon>
    </lineage>
</organism>
<dbReference type="AlphaFoldDB" id="A0A553HM99"/>
<accession>A0A553HM99</accession>
<dbReference type="EMBL" id="VFLP01000075">
    <property type="protein sequence ID" value="TRX89047.1"/>
    <property type="molecule type" value="Genomic_DNA"/>
</dbReference>
<feature type="region of interest" description="Disordered" evidence="3">
    <location>
        <begin position="466"/>
        <end position="485"/>
    </location>
</feature>
<feature type="coiled-coil region" evidence="2">
    <location>
        <begin position="511"/>
        <end position="538"/>
    </location>
</feature>
<dbReference type="SMART" id="SM00212">
    <property type="entry name" value="UBCc"/>
    <property type="match status" value="1"/>
</dbReference>
<evidence type="ECO:0000313" key="5">
    <source>
        <dbReference type="EMBL" id="TRX89047.1"/>
    </source>
</evidence>
<dbReference type="Gene3D" id="3.10.110.10">
    <property type="entry name" value="Ubiquitin Conjugating Enzyme"/>
    <property type="match status" value="1"/>
</dbReference>